<evidence type="ECO:0000313" key="1">
    <source>
        <dbReference type="EMBL" id="SVC65314.1"/>
    </source>
</evidence>
<protein>
    <submittedName>
        <fullName evidence="1">Uncharacterized protein</fullName>
    </submittedName>
</protein>
<name>A0A382NVY4_9ZZZZ</name>
<reference evidence="1" key="1">
    <citation type="submission" date="2018-05" db="EMBL/GenBank/DDBJ databases">
        <authorList>
            <person name="Lanie J.A."/>
            <person name="Ng W.-L."/>
            <person name="Kazmierczak K.M."/>
            <person name="Andrzejewski T.M."/>
            <person name="Davidsen T.M."/>
            <person name="Wayne K.J."/>
            <person name="Tettelin H."/>
            <person name="Glass J.I."/>
            <person name="Rusch D."/>
            <person name="Podicherti R."/>
            <person name="Tsui H.-C.T."/>
            <person name="Winkler M.E."/>
        </authorList>
    </citation>
    <scope>NUCLEOTIDE SEQUENCE</scope>
</reference>
<gene>
    <name evidence="1" type="ORF">METZ01_LOCUS318168</name>
</gene>
<sequence>MQYLEKIDERNLDSKKVVGARVSEHVIAALNSAGDDINMFGYNFSISKVIEKALNNTLLEIKEKNGIDYYKLMKFQRKVEKLYDDIKLFLPEWEFDGSPDDDISVFKESFMNLYSIKADSTLTFDSYLEQWEKDCIVAWNQHLKSNDSLQEIILKDGYYNIVMISPNADREETLNKMGLGSSDE</sequence>
<proteinExistence type="predicted"/>
<dbReference type="AlphaFoldDB" id="A0A382NVY4"/>
<accession>A0A382NVY4</accession>
<organism evidence="1">
    <name type="scientific">marine metagenome</name>
    <dbReference type="NCBI Taxonomy" id="408172"/>
    <lineage>
        <taxon>unclassified sequences</taxon>
        <taxon>metagenomes</taxon>
        <taxon>ecological metagenomes</taxon>
    </lineage>
</organism>
<dbReference type="EMBL" id="UINC01103149">
    <property type="protein sequence ID" value="SVC65314.1"/>
    <property type="molecule type" value="Genomic_DNA"/>
</dbReference>